<dbReference type="EMBL" id="RCYZ01000009">
    <property type="protein sequence ID" value="TPG62246.1"/>
    <property type="molecule type" value="Genomic_DNA"/>
</dbReference>
<name>A0A502GMN8_9BACT</name>
<dbReference type="AlphaFoldDB" id="A0A502GMN8"/>
<reference evidence="1 2" key="1">
    <citation type="journal article" date="2019" name="Environ. Microbiol.">
        <title>Species interactions and distinct microbial communities in high Arctic permafrost affected cryosols are associated with the CH4 and CO2 gas fluxes.</title>
        <authorList>
            <person name="Altshuler I."/>
            <person name="Hamel J."/>
            <person name="Turney S."/>
            <person name="Magnuson E."/>
            <person name="Levesque R."/>
            <person name="Greer C."/>
            <person name="Whyte L.G."/>
        </authorList>
    </citation>
    <scope>NUCLEOTIDE SEQUENCE [LARGE SCALE GENOMIC DNA]</scope>
    <source>
        <strain evidence="1 2">S9.2P</strain>
    </source>
</reference>
<protein>
    <submittedName>
        <fullName evidence="1">Uncharacterized protein</fullName>
    </submittedName>
</protein>
<gene>
    <name evidence="1" type="ORF">EAH73_18760</name>
</gene>
<organism evidence="1 2">
    <name type="scientific">Hymenobacter nivis</name>
    <dbReference type="NCBI Taxonomy" id="1850093"/>
    <lineage>
        <taxon>Bacteria</taxon>
        <taxon>Pseudomonadati</taxon>
        <taxon>Bacteroidota</taxon>
        <taxon>Cytophagia</taxon>
        <taxon>Cytophagales</taxon>
        <taxon>Hymenobacteraceae</taxon>
        <taxon>Hymenobacter</taxon>
    </lineage>
</organism>
<sequence length="120" mass="13572">MSYAVLIRLSAGYPPDLGRLATRYAPVRHYGIATTVRLACIRPAASVHPEPGSNSPLYNILHLLESKLLSCANSTRIDEFKSILRLLNTLPNYSRRALPFVFSKHSKNVCRFHLKQQCDY</sequence>
<proteinExistence type="predicted"/>
<keyword evidence="2" id="KW-1185">Reference proteome</keyword>
<comment type="caution">
    <text evidence="1">The sequence shown here is derived from an EMBL/GenBank/DDBJ whole genome shotgun (WGS) entry which is preliminary data.</text>
</comment>
<evidence type="ECO:0000313" key="2">
    <source>
        <dbReference type="Proteomes" id="UP000317646"/>
    </source>
</evidence>
<dbReference type="Proteomes" id="UP000317646">
    <property type="component" value="Unassembled WGS sequence"/>
</dbReference>
<evidence type="ECO:0000313" key="1">
    <source>
        <dbReference type="EMBL" id="TPG62246.1"/>
    </source>
</evidence>
<accession>A0A502GMN8</accession>